<accession>A0A1V8SLD1</accession>
<keyword evidence="2" id="KW-0812">Transmembrane</keyword>
<organism evidence="3 4">
    <name type="scientific">Cryoendolithus antarcticus</name>
    <dbReference type="NCBI Taxonomy" id="1507870"/>
    <lineage>
        <taxon>Eukaryota</taxon>
        <taxon>Fungi</taxon>
        <taxon>Dikarya</taxon>
        <taxon>Ascomycota</taxon>
        <taxon>Pezizomycotina</taxon>
        <taxon>Dothideomycetes</taxon>
        <taxon>Dothideomycetidae</taxon>
        <taxon>Cladosporiales</taxon>
        <taxon>Cladosporiaceae</taxon>
        <taxon>Cryoendolithus</taxon>
    </lineage>
</organism>
<comment type="caution">
    <text evidence="3">The sequence shown here is derived from an EMBL/GenBank/DDBJ whole genome shotgun (WGS) entry which is preliminary data.</text>
</comment>
<dbReference type="STRING" id="1507870.A0A1V8SLD1"/>
<dbReference type="EMBL" id="NAJO01000037">
    <property type="protein sequence ID" value="OQN99889.1"/>
    <property type="molecule type" value="Genomic_DNA"/>
</dbReference>
<feature type="transmembrane region" description="Helical" evidence="2">
    <location>
        <begin position="95"/>
        <end position="115"/>
    </location>
</feature>
<dbReference type="Pfam" id="PF10067">
    <property type="entry name" value="DUF2306"/>
    <property type="match status" value="1"/>
</dbReference>
<dbReference type="InParanoid" id="A0A1V8SLD1"/>
<name>A0A1V8SLD1_9PEZI</name>
<reference evidence="4" key="1">
    <citation type="submission" date="2017-03" db="EMBL/GenBank/DDBJ databases">
        <title>Genomes of endolithic fungi from Antarctica.</title>
        <authorList>
            <person name="Coleine C."/>
            <person name="Masonjones S."/>
            <person name="Stajich J.E."/>
        </authorList>
    </citation>
    <scope>NUCLEOTIDE SEQUENCE [LARGE SCALE GENOMIC DNA]</scope>
    <source>
        <strain evidence="4">CCFEE 5527</strain>
    </source>
</reference>
<evidence type="ECO:0000313" key="3">
    <source>
        <dbReference type="EMBL" id="OQN99889.1"/>
    </source>
</evidence>
<keyword evidence="2" id="KW-0472">Membrane</keyword>
<dbReference type="AlphaFoldDB" id="A0A1V8SLD1"/>
<protein>
    <recommendedName>
        <fullName evidence="5">DUF2306 domain-containing protein</fullName>
    </recommendedName>
</protein>
<feature type="region of interest" description="Disordered" evidence="1">
    <location>
        <begin position="321"/>
        <end position="358"/>
    </location>
</feature>
<feature type="transmembrane region" description="Helical" evidence="2">
    <location>
        <begin position="35"/>
        <end position="54"/>
    </location>
</feature>
<dbReference type="Proteomes" id="UP000192596">
    <property type="component" value="Unassembled WGS sequence"/>
</dbReference>
<dbReference type="InterPro" id="IPR018750">
    <property type="entry name" value="DUF2306_membrane"/>
</dbReference>
<keyword evidence="4" id="KW-1185">Reference proteome</keyword>
<feature type="transmembrane region" description="Helical" evidence="2">
    <location>
        <begin position="155"/>
        <end position="177"/>
    </location>
</feature>
<proteinExistence type="predicted"/>
<evidence type="ECO:0000256" key="2">
    <source>
        <dbReference type="SAM" id="Phobius"/>
    </source>
</evidence>
<feature type="transmembrane region" description="Helical" evidence="2">
    <location>
        <begin position="193"/>
        <end position="213"/>
    </location>
</feature>
<evidence type="ECO:0000313" key="4">
    <source>
        <dbReference type="Proteomes" id="UP000192596"/>
    </source>
</evidence>
<feature type="transmembrane region" description="Helical" evidence="2">
    <location>
        <begin position="281"/>
        <end position="302"/>
    </location>
</feature>
<gene>
    <name evidence="3" type="ORF">B0A48_14094</name>
</gene>
<sequence length="358" mass="39657">MFGHKNAVAKPEKSQSAEKLSGYAKVHNFFGFSKGYNFILWFIFAGALFGFSLARLQYLDVNGVFCGSTPGANHAAPGECYYYQTFDRYKIGIRLHLYTIIPASLLVVLQFTPIIRYKAILFHRMTGYVVVLLASIANVGALMIAHHAFGGGVEVQAWVGLLAIMTMVGLFLAYYNIKRLQIDQHRAWMLRTWFYFASIITLRIIMIIAAQILTAAGDYWTVQDCTKLLDIFHNSEVLTKLYPSCSALVSGADMSAVTLVHVNFNGTGAELMSAMNASFGMAGWIALTLHAVGVEVYVCLHLTPQETRRLRQLSYKRQLEAGHKNPGNSGLVPQEDFSTAKHASSSSDGFRKEADSPL</sequence>
<dbReference type="OrthoDB" id="193478at2759"/>
<keyword evidence="2" id="KW-1133">Transmembrane helix</keyword>
<evidence type="ECO:0000256" key="1">
    <source>
        <dbReference type="SAM" id="MobiDB-lite"/>
    </source>
</evidence>
<evidence type="ECO:0008006" key="5">
    <source>
        <dbReference type="Google" id="ProtNLM"/>
    </source>
</evidence>
<feature type="transmembrane region" description="Helical" evidence="2">
    <location>
        <begin position="127"/>
        <end position="149"/>
    </location>
</feature>
<feature type="compositionally biased region" description="Basic and acidic residues" evidence="1">
    <location>
        <begin position="349"/>
        <end position="358"/>
    </location>
</feature>